<feature type="domain" description="Methyltransferase" evidence="2">
    <location>
        <begin position="45"/>
        <end position="141"/>
    </location>
</feature>
<evidence type="ECO:0000313" key="3">
    <source>
        <dbReference type="EMBL" id="TWH95113.1"/>
    </source>
</evidence>
<proteinExistence type="predicted"/>
<dbReference type="Pfam" id="PF13649">
    <property type="entry name" value="Methyltransf_25"/>
    <property type="match status" value="1"/>
</dbReference>
<dbReference type="SUPFAM" id="SSF53335">
    <property type="entry name" value="S-adenosyl-L-methionine-dependent methyltransferases"/>
    <property type="match status" value="1"/>
</dbReference>
<sequence length="508" mass="56101">MWNAGYVSEVDYLYGYYPELSPQRLKLALLSRGIQHSVGEHPNYLELGFGQGVSLNINAATSEGQFFGTDFNPAQAAHARELAEASGQPVRIFDHAFEELMAVEDLPQFDIISLHGIWSWISADGRQSILNILHRKLKPGGILYISYNVTPGWSSVVPLRHLMAQYAKTAAKGDLLSRVDQSIEFVEKVIEDGASYFSANPALAHRLEAIKGQDRNYIAHEYFNTFWDPMPFSAVAEILESAKLGFAASANILDNIPSISTPEKARPILARIDDVKLRETTRDYFVNQQFRRDIFARGVRVMSHYELLEIAGQQYFMLLGDPASPPSKIVAGAGEASLRSDIYGPLTDALASRLLEPISVAELEASPACKKLSRAQIWEALLILMAQGFVAPVQIPGSQSASPGASRRLNAHICKRAQYSGDIQHLAAPTIGSALPVNRIEQLFLHAIHQVHDDAPAFVQTTLTAQEQRLVIDGKEIADPEKMEAQLRKMFVNFSEERLPVLKAVGAV</sequence>
<dbReference type="GO" id="GO:0008168">
    <property type="term" value="F:methyltransferase activity"/>
    <property type="evidence" value="ECO:0007669"/>
    <property type="project" value="UniProtKB-KW"/>
</dbReference>
<evidence type="ECO:0000259" key="2">
    <source>
        <dbReference type="Pfam" id="PF13649"/>
    </source>
</evidence>
<name>A0A562KIQ4_SPHWJ</name>
<dbReference type="Pfam" id="PF10119">
    <property type="entry name" value="MethyTransf_Reg"/>
    <property type="match status" value="1"/>
</dbReference>
<dbReference type="InterPro" id="IPR041698">
    <property type="entry name" value="Methyltransf_25"/>
</dbReference>
<dbReference type="InterPro" id="IPR018773">
    <property type="entry name" value="MeTrfase_reg_dom_prd"/>
</dbReference>
<keyword evidence="3" id="KW-0808">Transferase</keyword>
<feature type="domain" description="Methyltransferase regulatory" evidence="1">
    <location>
        <begin position="214"/>
        <end position="297"/>
    </location>
</feature>
<dbReference type="InterPro" id="IPR029063">
    <property type="entry name" value="SAM-dependent_MTases_sf"/>
</dbReference>
<dbReference type="RefSeq" id="WP_158636604.1">
    <property type="nucleotide sequence ID" value="NZ_JACIIY010000002.1"/>
</dbReference>
<evidence type="ECO:0000313" key="4">
    <source>
        <dbReference type="Proteomes" id="UP000316624"/>
    </source>
</evidence>
<dbReference type="Proteomes" id="UP000316624">
    <property type="component" value="Unassembled WGS sequence"/>
</dbReference>
<keyword evidence="4" id="KW-1185">Reference proteome</keyword>
<comment type="caution">
    <text evidence="3">The sequence shown here is derived from an EMBL/GenBank/DDBJ whole genome shotgun (WGS) entry which is preliminary data.</text>
</comment>
<protein>
    <submittedName>
        <fullName evidence="3">SAM-dependent methyltransferase</fullName>
    </submittedName>
</protein>
<keyword evidence="3" id="KW-0489">Methyltransferase</keyword>
<dbReference type="CDD" id="cd02440">
    <property type="entry name" value="AdoMet_MTases"/>
    <property type="match status" value="1"/>
</dbReference>
<dbReference type="AlphaFoldDB" id="A0A562KIQ4"/>
<reference evidence="3 4" key="1">
    <citation type="journal article" date="2015" name="Stand. Genomic Sci.">
        <title>Genomic Encyclopedia of Bacterial and Archaeal Type Strains, Phase III: the genomes of soil and plant-associated and newly described type strains.</title>
        <authorList>
            <person name="Whitman W.B."/>
            <person name="Woyke T."/>
            <person name="Klenk H.P."/>
            <person name="Zhou Y."/>
            <person name="Lilburn T.G."/>
            <person name="Beck B.J."/>
            <person name="De Vos P."/>
            <person name="Vandamme P."/>
            <person name="Eisen J.A."/>
            <person name="Garrity G."/>
            <person name="Hugenholtz P."/>
            <person name="Kyrpides N.C."/>
        </authorList>
    </citation>
    <scope>NUCLEOTIDE SEQUENCE [LARGE SCALE GENOMIC DNA]</scope>
    <source>
        <strain evidence="3 4">CGMCC 1.7748</strain>
    </source>
</reference>
<dbReference type="GO" id="GO:0032259">
    <property type="term" value="P:methylation"/>
    <property type="evidence" value="ECO:0007669"/>
    <property type="project" value="UniProtKB-KW"/>
</dbReference>
<organism evidence="3 4">
    <name type="scientific">Sphingobium wenxiniae (strain DSM 21828 / CGMCC 1.7748 / JZ-1)</name>
    <dbReference type="NCBI Taxonomy" id="595605"/>
    <lineage>
        <taxon>Bacteria</taxon>
        <taxon>Pseudomonadati</taxon>
        <taxon>Pseudomonadota</taxon>
        <taxon>Alphaproteobacteria</taxon>
        <taxon>Sphingomonadales</taxon>
        <taxon>Sphingomonadaceae</taxon>
        <taxon>Sphingobium</taxon>
    </lineage>
</organism>
<dbReference type="Gene3D" id="3.40.50.150">
    <property type="entry name" value="Vaccinia Virus protein VP39"/>
    <property type="match status" value="1"/>
</dbReference>
<dbReference type="EMBL" id="VLKK01000004">
    <property type="protein sequence ID" value="TWH95113.1"/>
    <property type="molecule type" value="Genomic_DNA"/>
</dbReference>
<evidence type="ECO:0000259" key="1">
    <source>
        <dbReference type="Pfam" id="PF10119"/>
    </source>
</evidence>
<accession>A0A562KIQ4</accession>
<gene>
    <name evidence="3" type="ORF">IQ35_01367</name>
</gene>